<organism evidence="1">
    <name type="scientific">Arundo donax</name>
    <name type="common">Giant reed</name>
    <name type="synonym">Donax arundinaceus</name>
    <dbReference type="NCBI Taxonomy" id="35708"/>
    <lineage>
        <taxon>Eukaryota</taxon>
        <taxon>Viridiplantae</taxon>
        <taxon>Streptophyta</taxon>
        <taxon>Embryophyta</taxon>
        <taxon>Tracheophyta</taxon>
        <taxon>Spermatophyta</taxon>
        <taxon>Magnoliopsida</taxon>
        <taxon>Liliopsida</taxon>
        <taxon>Poales</taxon>
        <taxon>Poaceae</taxon>
        <taxon>PACMAD clade</taxon>
        <taxon>Arundinoideae</taxon>
        <taxon>Arundineae</taxon>
        <taxon>Arundo</taxon>
    </lineage>
</organism>
<sequence>MLNIQHVSLPPISAFKHWQTSFLDVPCQRRELRPFNSLVRRCVQDV</sequence>
<dbReference type="AlphaFoldDB" id="A0A0A9HEI8"/>
<evidence type="ECO:0000313" key="1">
    <source>
        <dbReference type="EMBL" id="JAE35142.1"/>
    </source>
</evidence>
<reference evidence="1" key="1">
    <citation type="submission" date="2014-09" db="EMBL/GenBank/DDBJ databases">
        <authorList>
            <person name="Magalhaes I.L.F."/>
            <person name="Oliveira U."/>
            <person name="Santos F.R."/>
            <person name="Vidigal T.H.D.A."/>
            <person name="Brescovit A.D."/>
            <person name="Santos A.J."/>
        </authorList>
    </citation>
    <scope>NUCLEOTIDE SEQUENCE</scope>
    <source>
        <tissue evidence="1">Shoot tissue taken approximately 20 cm above the soil surface</tissue>
    </source>
</reference>
<proteinExistence type="predicted"/>
<accession>A0A0A9HEI8</accession>
<dbReference type="EMBL" id="GBRH01162754">
    <property type="protein sequence ID" value="JAE35142.1"/>
    <property type="molecule type" value="Transcribed_RNA"/>
</dbReference>
<protein>
    <submittedName>
        <fullName evidence="1">Uncharacterized protein</fullName>
    </submittedName>
</protein>
<name>A0A0A9HEI8_ARUDO</name>
<reference evidence="1" key="2">
    <citation type="journal article" date="2015" name="Data Brief">
        <title>Shoot transcriptome of the giant reed, Arundo donax.</title>
        <authorList>
            <person name="Barrero R.A."/>
            <person name="Guerrero F.D."/>
            <person name="Moolhuijzen P."/>
            <person name="Goolsby J.A."/>
            <person name="Tidwell J."/>
            <person name="Bellgard S.E."/>
            <person name="Bellgard M.I."/>
        </authorList>
    </citation>
    <scope>NUCLEOTIDE SEQUENCE</scope>
    <source>
        <tissue evidence="1">Shoot tissue taken approximately 20 cm above the soil surface</tissue>
    </source>
</reference>